<dbReference type="Proteomes" id="UP000297472">
    <property type="component" value="Unassembled WGS sequence"/>
</dbReference>
<dbReference type="AlphaFoldDB" id="A0A4Y8JYN3"/>
<keyword evidence="5" id="KW-1185">Reference proteome</keyword>
<feature type="compositionally biased region" description="Pro residues" evidence="1">
    <location>
        <begin position="66"/>
        <end position="116"/>
    </location>
</feature>
<dbReference type="EMBL" id="SOHA01000005">
    <property type="protein sequence ID" value="TFD33239.1"/>
    <property type="molecule type" value="Genomic_DNA"/>
</dbReference>
<reference evidence="4 5" key="1">
    <citation type="submission" date="2019-03" db="EMBL/GenBank/DDBJ databases">
        <title>Genomics of glacier-inhabiting Cryobacterium strains.</title>
        <authorList>
            <person name="Liu Q."/>
            <person name="Xin Y.-H."/>
        </authorList>
    </citation>
    <scope>NUCLEOTIDE SEQUENCE [LARGE SCALE GENOMIC DNA]</scope>
    <source>
        <strain evidence="4 5">TMT1-51</strain>
    </source>
</reference>
<feature type="region of interest" description="Disordered" evidence="1">
    <location>
        <begin position="45"/>
        <end position="148"/>
    </location>
</feature>
<evidence type="ECO:0000256" key="1">
    <source>
        <dbReference type="SAM" id="MobiDB-lite"/>
    </source>
</evidence>
<feature type="signal peptide" evidence="3">
    <location>
        <begin position="1"/>
        <end position="36"/>
    </location>
</feature>
<keyword evidence="2" id="KW-1133">Transmembrane helix</keyword>
<feature type="compositionally biased region" description="Pro residues" evidence="1">
    <location>
        <begin position="137"/>
        <end position="147"/>
    </location>
</feature>
<keyword evidence="3" id="KW-0732">Signal</keyword>
<dbReference type="RefSeq" id="WP_134423293.1">
    <property type="nucleotide sequence ID" value="NZ_SOHA01000005.1"/>
</dbReference>
<feature type="chain" id="PRO_5021370265" evidence="3">
    <location>
        <begin position="37"/>
        <end position="212"/>
    </location>
</feature>
<organism evidence="4 5">
    <name type="scientific">Cryobacterium cryoconiti</name>
    <dbReference type="NCBI Taxonomy" id="1259239"/>
    <lineage>
        <taxon>Bacteria</taxon>
        <taxon>Bacillati</taxon>
        <taxon>Actinomycetota</taxon>
        <taxon>Actinomycetes</taxon>
        <taxon>Micrococcales</taxon>
        <taxon>Microbacteriaceae</taxon>
        <taxon>Cryobacterium</taxon>
    </lineage>
</organism>
<feature type="transmembrane region" description="Helical" evidence="2">
    <location>
        <begin position="173"/>
        <end position="196"/>
    </location>
</feature>
<name>A0A4Y8JYN3_9MICO</name>
<accession>A0A4Y8JYN3</accession>
<evidence type="ECO:0000313" key="5">
    <source>
        <dbReference type="Proteomes" id="UP000297472"/>
    </source>
</evidence>
<sequence length="212" mass="21132">MYRPLSTLIAQTCIAAGTALLLTLGTWTMSAPPAFAAGCPEGTVPTGAVDGNQQCAPVPDSAATPQPTPTPSPTDLPPPPTDEPGTDPSPVPTPTADPEPAPAVVLPPPAVPAPSEPPDEVVTPAPAPVPAQQTVTPPKPMASPTPTPAVLTPEPPATADLTGVMDPGDGPRLLWAVAAGASASGLLAAIVAFYLVSIRPYLLARKRPGVLG</sequence>
<proteinExistence type="predicted"/>
<dbReference type="PRINTS" id="PR01217">
    <property type="entry name" value="PRICHEXTENSN"/>
</dbReference>
<evidence type="ECO:0000256" key="2">
    <source>
        <dbReference type="SAM" id="Phobius"/>
    </source>
</evidence>
<evidence type="ECO:0000313" key="4">
    <source>
        <dbReference type="EMBL" id="TFD33239.1"/>
    </source>
</evidence>
<comment type="caution">
    <text evidence="4">The sequence shown here is derived from an EMBL/GenBank/DDBJ whole genome shotgun (WGS) entry which is preliminary data.</text>
</comment>
<keyword evidence="2" id="KW-0812">Transmembrane</keyword>
<protein>
    <submittedName>
        <fullName evidence="4">Uncharacterized protein</fullName>
    </submittedName>
</protein>
<feature type="compositionally biased region" description="Low complexity" evidence="1">
    <location>
        <begin position="120"/>
        <end position="136"/>
    </location>
</feature>
<evidence type="ECO:0000256" key="3">
    <source>
        <dbReference type="SAM" id="SignalP"/>
    </source>
</evidence>
<gene>
    <name evidence="4" type="ORF">E3T49_02840</name>
</gene>
<keyword evidence="2" id="KW-0472">Membrane</keyword>